<dbReference type="Proteomes" id="UP001596114">
    <property type="component" value="Unassembled WGS sequence"/>
</dbReference>
<name>A0ABW0QR49_9GAMM</name>
<protein>
    <submittedName>
        <fullName evidence="1">Uncharacterized protein</fullName>
    </submittedName>
</protein>
<evidence type="ECO:0000313" key="2">
    <source>
        <dbReference type="Proteomes" id="UP001596114"/>
    </source>
</evidence>
<dbReference type="EMBL" id="JBHSNF010000004">
    <property type="protein sequence ID" value="MFC5527265.1"/>
    <property type="molecule type" value="Genomic_DNA"/>
</dbReference>
<organism evidence="1 2">
    <name type="scientific">Rhodanobacter ginsengisoli</name>
    <dbReference type="NCBI Taxonomy" id="418646"/>
    <lineage>
        <taxon>Bacteria</taxon>
        <taxon>Pseudomonadati</taxon>
        <taxon>Pseudomonadota</taxon>
        <taxon>Gammaproteobacteria</taxon>
        <taxon>Lysobacterales</taxon>
        <taxon>Rhodanobacteraceae</taxon>
        <taxon>Rhodanobacter</taxon>
    </lineage>
</organism>
<keyword evidence="2" id="KW-1185">Reference proteome</keyword>
<gene>
    <name evidence="1" type="ORF">ACFPPA_16110</name>
</gene>
<accession>A0ABW0QR49</accession>
<evidence type="ECO:0000313" key="1">
    <source>
        <dbReference type="EMBL" id="MFC5527265.1"/>
    </source>
</evidence>
<reference evidence="2" key="1">
    <citation type="journal article" date="2019" name="Int. J. Syst. Evol. Microbiol.">
        <title>The Global Catalogue of Microorganisms (GCM) 10K type strain sequencing project: providing services to taxonomists for standard genome sequencing and annotation.</title>
        <authorList>
            <consortium name="The Broad Institute Genomics Platform"/>
            <consortium name="The Broad Institute Genome Sequencing Center for Infectious Disease"/>
            <person name="Wu L."/>
            <person name="Ma J."/>
        </authorList>
    </citation>
    <scope>NUCLEOTIDE SEQUENCE [LARGE SCALE GENOMIC DNA]</scope>
    <source>
        <strain evidence="2">CGMCC 1.16619</strain>
    </source>
</reference>
<dbReference type="RefSeq" id="WP_377321761.1">
    <property type="nucleotide sequence ID" value="NZ_JBHSNF010000004.1"/>
</dbReference>
<comment type="caution">
    <text evidence="1">The sequence shown here is derived from an EMBL/GenBank/DDBJ whole genome shotgun (WGS) entry which is preliminary data.</text>
</comment>
<proteinExistence type="predicted"/>
<sequence>MALSPLLPQGRRSDREQRTPAGDLFRWFHKRILRRICYKNVIQITQYTLPREEFVRKYEIEMGEKPILNSNLTQKL</sequence>